<dbReference type="PANTHER" id="PTHR47959:SF13">
    <property type="entry name" value="ATP-DEPENDENT RNA HELICASE RHLE"/>
    <property type="match status" value="1"/>
</dbReference>
<dbReference type="InterPro" id="IPR011545">
    <property type="entry name" value="DEAD/DEAH_box_helicase_dom"/>
</dbReference>
<dbReference type="InterPro" id="IPR027417">
    <property type="entry name" value="P-loop_NTPase"/>
</dbReference>
<evidence type="ECO:0008006" key="14">
    <source>
        <dbReference type="Google" id="ProtNLM"/>
    </source>
</evidence>
<dbReference type="OrthoDB" id="9785240at2"/>
<comment type="caution">
    <text evidence="12">The sequence shown here is derived from an EMBL/GenBank/DDBJ whole genome shotgun (WGS) entry which is preliminary data.</text>
</comment>
<dbReference type="AlphaFoldDB" id="A0A150X8G3"/>
<evidence type="ECO:0000259" key="11">
    <source>
        <dbReference type="PROSITE" id="PS51195"/>
    </source>
</evidence>
<evidence type="ECO:0000313" key="12">
    <source>
        <dbReference type="EMBL" id="KYG74942.1"/>
    </source>
</evidence>
<evidence type="ECO:0000259" key="10">
    <source>
        <dbReference type="PROSITE" id="PS51194"/>
    </source>
</evidence>
<evidence type="ECO:0000313" key="13">
    <source>
        <dbReference type="Proteomes" id="UP000075583"/>
    </source>
</evidence>
<feature type="domain" description="DEAD-box RNA helicase Q" evidence="11">
    <location>
        <begin position="2"/>
        <end position="30"/>
    </location>
</feature>
<evidence type="ECO:0000259" key="9">
    <source>
        <dbReference type="PROSITE" id="PS51192"/>
    </source>
</evidence>
<dbReference type="Pfam" id="PF00271">
    <property type="entry name" value="Helicase_C"/>
    <property type="match status" value="1"/>
</dbReference>
<dbReference type="InterPro" id="IPR000629">
    <property type="entry name" value="RNA-helicase_DEAD-box_CS"/>
</dbReference>
<feature type="domain" description="Helicase C-terminal" evidence="10">
    <location>
        <begin position="233"/>
        <end position="377"/>
    </location>
</feature>
<dbReference type="PROSITE" id="PS51195">
    <property type="entry name" value="Q_MOTIF"/>
    <property type="match status" value="1"/>
</dbReference>
<feature type="compositionally biased region" description="Gly residues" evidence="8">
    <location>
        <begin position="545"/>
        <end position="557"/>
    </location>
</feature>
<feature type="compositionally biased region" description="Basic and acidic residues" evidence="8">
    <location>
        <begin position="560"/>
        <end position="572"/>
    </location>
</feature>
<dbReference type="STRING" id="279360.MB14_07000"/>
<keyword evidence="13" id="KW-1185">Reference proteome</keyword>
<evidence type="ECO:0000256" key="1">
    <source>
        <dbReference type="ARBA" id="ARBA00022741"/>
    </source>
</evidence>
<dbReference type="PROSITE" id="PS51194">
    <property type="entry name" value="HELICASE_CTER"/>
    <property type="match status" value="1"/>
</dbReference>
<dbReference type="InterPro" id="IPR005580">
    <property type="entry name" value="DbpA/CsdA_RNA-bd_dom"/>
</dbReference>
<evidence type="ECO:0000256" key="5">
    <source>
        <dbReference type="ARBA" id="ARBA00038437"/>
    </source>
</evidence>
<protein>
    <recommendedName>
        <fullName evidence="14">DEAD/DEAH box helicase</fullName>
    </recommendedName>
</protein>
<dbReference type="GO" id="GO:0005524">
    <property type="term" value="F:ATP binding"/>
    <property type="evidence" value="ECO:0007669"/>
    <property type="project" value="UniProtKB-KW"/>
</dbReference>
<dbReference type="Proteomes" id="UP000075583">
    <property type="component" value="Unassembled WGS sequence"/>
</dbReference>
<dbReference type="InterPro" id="IPR012677">
    <property type="entry name" value="Nucleotide-bd_a/b_plait_sf"/>
</dbReference>
<dbReference type="CDD" id="cd12252">
    <property type="entry name" value="RRM_DbpA"/>
    <property type="match status" value="1"/>
</dbReference>
<evidence type="ECO:0000256" key="4">
    <source>
        <dbReference type="ARBA" id="ARBA00022840"/>
    </source>
</evidence>
<dbReference type="GO" id="GO:0003724">
    <property type="term" value="F:RNA helicase activity"/>
    <property type="evidence" value="ECO:0007669"/>
    <property type="project" value="InterPro"/>
</dbReference>
<feature type="region of interest" description="Disordered" evidence="8">
    <location>
        <begin position="520"/>
        <end position="581"/>
    </location>
</feature>
<dbReference type="Gene3D" id="3.30.70.330">
    <property type="match status" value="1"/>
</dbReference>
<dbReference type="EMBL" id="LQZQ01000045">
    <property type="protein sequence ID" value="KYG74942.1"/>
    <property type="molecule type" value="Genomic_DNA"/>
</dbReference>
<evidence type="ECO:0000256" key="2">
    <source>
        <dbReference type="ARBA" id="ARBA00022801"/>
    </source>
</evidence>
<evidence type="ECO:0000256" key="7">
    <source>
        <dbReference type="RuleBase" id="RU000492"/>
    </source>
</evidence>
<keyword evidence="4 7" id="KW-0067">ATP-binding</keyword>
<sequence>MNNFSKLGLSQSIIEVLDQLGFDTPTPVQEKAIPMLLQNDPTDFIGLAQTGTGKTAAFGLPLIDLIDLDDPTTQAIVMAPTRELGQQTAQQLVSFAKNNRALNIEVVYGGAAIMGQIKALKRPTQIIVATPGRLIDLIKRKAVNLENVKYVVLDEADEMLNMGFKEDIDEILSYTLENRVTWLFSATMPKEIRRIVSKYMDNPLEVAVNTEQKSNVDITHKYVITKASNKIPSLKRFLDIQPDMRGIMFCRTKRETQEIADELGQMGYGVEALHGDLSQAQRDAVMKRFKTRSMQLLIATDVAARGIDVNDLTHVLHHSIPDQLESYTHRSGRTGRAGNKGTSLVFINPRESRKITELERRIKVKFERIEVPTLEEMKSSRINSWANLIINTKVDDQADSILKTVSERFSDLSKEDLLKRLITTQLDHIMTPDEDVNLNETHGGSPANRDKSGFNRYFINVGEIDGMTNADIIHFLSDVSGVDRKFFGDLSLQKNCSYFDVDSTKDKGFGESFEGTEIQGRSIRVNRDEDGRPRKRRSDSFNKGGSYGGGSSYGGGGRGKRSDRDKRPDRDKGRPKRRRRL</sequence>
<dbReference type="InterPro" id="IPR014001">
    <property type="entry name" value="Helicase_ATP-bd"/>
</dbReference>
<dbReference type="InterPro" id="IPR014014">
    <property type="entry name" value="RNA_helicase_DEAD_Q_motif"/>
</dbReference>
<dbReference type="SMART" id="SM00487">
    <property type="entry name" value="DEXDc"/>
    <property type="match status" value="1"/>
</dbReference>
<dbReference type="Pfam" id="PF00270">
    <property type="entry name" value="DEAD"/>
    <property type="match status" value="1"/>
</dbReference>
<evidence type="ECO:0000256" key="6">
    <source>
        <dbReference type="PROSITE-ProRule" id="PRU00552"/>
    </source>
</evidence>
<proteinExistence type="inferred from homology"/>
<dbReference type="GO" id="GO:0016787">
    <property type="term" value="F:hydrolase activity"/>
    <property type="evidence" value="ECO:0007669"/>
    <property type="project" value="UniProtKB-KW"/>
</dbReference>
<dbReference type="GO" id="GO:0005829">
    <property type="term" value="C:cytosol"/>
    <property type="evidence" value="ECO:0007669"/>
    <property type="project" value="TreeGrafter"/>
</dbReference>
<comment type="similarity">
    <text evidence="5 7">Belongs to the DEAD box helicase family.</text>
</comment>
<dbReference type="PROSITE" id="PS51192">
    <property type="entry name" value="HELICASE_ATP_BIND_1"/>
    <property type="match status" value="1"/>
</dbReference>
<keyword evidence="3 7" id="KW-0347">Helicase</keyword>
<dbReference type="SMART" id="SM00490">
    <property type="entry name" value="HELICc"/>
    <property type="match status" value="1"/>
</dbReference>
<organism evidence="12 13">
    <name type="scientific">Roseivirga ehrenbergii (strain DSM 102268 / JCM 13514 / KCTC 12282 / NCIMB 14502 / KMM 6017)</name>
    <dbReference type="NCBI Taxonomy" id="279360"/>
    <lineage>
        <taxon>Bacteria</taxon>
        <taxon>Pseudomonadati</taxon>
        <taxon>Bacteroidota</taxon>
        <taxon>Cytophagia</taxon>
        <taxon>Cytophagales</taxon>
        <taxon>Roseivirgaceae</taxon>
        <taxon>Roseivirga</taxon>
    </lineage>
</organism>
<dbReference type="PANTHER" id="PTHR47959">
    <property type="entry name" value="ATP-DEPENDENT RNA HELICASE RHLE-RELATED"/>
    <property type="match status" value="1"/>
</dbReference>
<gene>
    <name evidence="12" type="ORF">MB14_07000</name>
</gene>
<dbReference type="InterPro" id="IPR001650">
    <property type="entry name" value="Helicase_C-like"/>
</dbReference>
<accession>A0A150X8G3</accession>
<keyword evidence="1 7" id="KW-0547">Nucleotide-binding</keyword>
<feature type="domain" description="Helicase ATP-binding" evidence="9">
    <location>
        <begin position="35"/>
        <end position="206"/>
    </location>
</feature>
<dbReference type="GO" id="GO:0003676">
    <property type="term" value="F:nucleic acid binding"/>
    <property type="evidence" value="ECO:0007669"/>
    <property type="project" value="InterPro"/>
</dbReference>
<dbReference type="InterPro" id="IPR050079">
    <property type="entry name" value="DEAD_box_RNA_helicase"/>
</dbReference>
<dbReference type="CDD" id="cd18787">
    <property type="entry name" value="SF2_C_DEAD"/>
    <property type="match status" value="1"/>
</dbReference>
<reference evidence="12" key="1">
    <citation type="submission" date="2016-01" db="EMBL/GenBank/DDBJ databases">
        <title>Genome sequencing of Roseivirga ehrenbergii KMM 6017.</title>
        <authorList>
            <person name="Selvaratnam C."/>
            <person name="Thevarajoo S."/>
            <person name="Goh K.M."/>
            <person name="Ee R."/>
            <person name="Chan K.-G."/>
            <person name="Chong C.S."/>
        </authorList>
    </citation>
    <scope>NUCLEOTIDE SEQUENCE [LARGE SCALE GENOMIC DNA]</scope>
    <source>
        <strain evidence="12">KMM 6017</strain>
    </source>
</reference>
<name>A0A150X8G3_ROSEK</name>
<dbReference type="CDD" id="cd00268">
    <property type="entry name" value="DEADc"/>
    <property type="match status" value="1"/>
</dbReference>
<keyword evidence="2 7" id="KW-0378">Hydrolase</keyword>
<dbReference type="InterPro" id="IPR044742">
    <property type="entry name" value="DEAD/DEAH_RhlB"/>
</dbReference>
<evidence type="ECO:0000256" key="3">
    <source>
        <dbReference type="ARBA" id="ARBA00022806"/>
    </source>
</evidence>
<dbReference type="Gene3D" id="3.40.50.300">
    <property type="entry name" value="P-loop containing nucleotide triphosphate hydrolases"/>
    <property type="match status" value="2"/>
</dbReference>
<dbReference type="PROSITE" id="PS00039">
    <property type="entry name" value="DEAD_ATP_HELICASE"/>
    <property type="match status" value="1"/>
</dbReference>
<dbReference type="Pfam" id="PF03880">
    <property type="entry name" value="DbpA"/>
    <property type="match status" value="1"/>
</dbReference>
<evidence type="ECO:0000256" key="8">
    <source>
        <dbReference type="SAM" id="MobiDB-lite"/>
    </source>
</evidence>
<dbReference type="SUPFAM" id="SSF52540">
    <property type="entry name" value="P-loop containing nucleoside triphosphate hydrolases"/>
    <property type="match status" value="1"/>
</dbReference>
<feature type="short sequence motif" description="Q motif" evidence="6">
    <location>
        <begin position="2"/>
        <end position="30"/>
    </location>
</feature>
<dbReference type="RefSeq" id="WP_062592422.1">
    <property type="nucleotide sequence ID" value="NZ_LQZQ01000045.1"/>
</dbReference>